<evidence type="ECO:0000256" key="1">
    <source>
        <dbReference type="ARBA" id="ARBA00001947"/>
    </source>
</evidence>
<evidence type="ECO:0000256" key="3">
    <source>
        <dbReference type="ARBA" id="ARBA00022723"/>
    </source>
</evidence>
<comment type="catalytic activity">
    <reaction evidence="7">
        <text>N(6)-methyl-AMP + H2O + H(+) = IMP + methylamine</text>
        <dbReference type="Rhea" id="RHEA:16001"/>
        <dbReference type="ChEBI" id="CHEBI:15377"/>
        <dbReference type="ChEBI" id="CHEBI:15378"/>
        <dbReference type="ChEBI" id="CHEBI:58053"/>
        <dbReference type="ChEBI" id="CHEBI:59338"/>
        <dbReference type="ChEBI" id="CHEBI:144842"/>
    </reaction>
    <physiologicalReaction direction="left-to-right" evidence="7">
        <dbReference type="Rhea" id="RHEA:16002"/>
    </physiologicalReaction>
</comment>
<protein>
    <submittedName>
        <fullName evidence="9">Metallo-dependent hydrolase</fullName>
    </submittedName>
</protein>
<dbReference type="InterPro" id="IPR001365">
    <property type="entry name" value="A_deaminase_dom"/>
</dbReference>
<evidence type="ECO:0000313" key="9">
    <source>
        <dbReference type="EMBL" id="KAF2489936.1"/>
    </source>
</evidence>
<organism evidence="9 10">
    <name type="scientific">Lophium mytilinum</name>
    <dbReference type="NCBI Taxonomy" id="390894"/>
    <lineage>
        <taxon>Eukaryota</taxon>
        <taxon>Fungi</taxon>
        <taxon>Dikarya</taxon>
        <taxon>Ascomycota</taxon>
        <taxon>Pezizomycotina</taxon>
        <taxon>Dothideomycetes</taxon>
        <taxon>Pleosporomycetidae</taxon>
        <taxon>Mytilinidiales</taxon>
        <taxon>Mytilinidiaceae</taxon>
        <taxon>Lophium</taxon>
    </lineage>
</organism>
<evidence type="ECO:0000256" key="7">
    <source>
        <dbReference type="ARBA" id="ARBA00048787"/>
    </source>
</evidence>
<evidence type="ECO:0000313" key="10">
    <source>
        <dbReference type="Proteomes" id="UP000799750"/>
    </source>
</evidence>
<dbReference type="Proteomes" id="UP000799750">
    <property type="component" value="Unassembled WGS sequence"/>
</dbReference>
<evidence type="ECO:0000256" key="6">
    <source>
        <dbReference type="ARBA" id="ARBA00023080"/>
    </source>
</evidence>
<keyword evidence="5" id="KW-0862">Zinc</keyword>
<dbReference type="OrthoDB" id="272271at2759"/>
<comment type="similarity">
    <text evidence="2">Belongs to the metallo-dependent hydrolases superfamily. Adenosine and AMP deaminases family.</text>
</comment>
<dbReference type="InterPro" id="IPR032466">
    <property type="entry name" value="Metal_Hydrolase"/>
</dbReference>
<evidence type="ECO:0000256" key="5">
    <source>
        <dbReference type="ARBA" id="ARBA00022833"/>
    </source>
</evidence>
<name>A0A6A6QD44_9PEZI</name>
<dbReference type="Gene3D" id="3.20.20.140">
    <property type="entry name" value="Metal-dependent hydrolases"/>
    <property type="match status" value="1"/>
</dbReference>
<keyword evidence="10" id="KW-1185">Reference proteome</keyword>
<dbReference type="PANTHER" id="PTHR11409">
    <property type="entry name" value="ADENOSINE DEAMINASE"/>
    <property type="match status" value="1"/>
</dbReference>
<accession>A0A6A6QD44</accession>
<comment type="cofactor">
    <cofactor evidence="1">
        <name>Zn(2+)</name>
        <dbReference type="ChEBI" id="CHEBI:29105"/>
    </cofactor>
</comment>
<keyword evidence="4 9" id="KW-0378">Hydrolase</keyword>
<keyword evidence="6" id="KW-0546">Nucleotide metabolism</keyword>
<gene>
    <name evidence="9" type="ORF">BU16DRAFT_575475</name>
</gene>
<dbReference type="GO" id="GO:0046103">
    <property type="term" value="P:inosine biosynthetic process"/>
    <property type="evidence" value="ECO:0007669"/>
    <property type="project" value="TreeGrafter"/>
</dbReference>
<dbReference type="GO" id="GO:0006154">
    <property type="term" value="P:adenosine catabolic process"/>
    <property type="evidence" value="ECO:0007669"/>
    <property type="project" value="TreeGrafter"/>
</dbReference>
<dbReference type="EMBL" id="MU004198">
    <property type="protein sequence ID" value="KAF2489936.1"/>
    <property type="molecule type" value="Genomic_DNA"/>
</dbReference>
<dbReference type="SUPFAM" id="SSF51556">
    <property type="entry name" value="Metallo-dependent hydrolases"/>
    <property type="match status" value="1"/>
</dbReference>
<dbReference type="Pfam" id="PF00962">
    <property type="entry name" value="A_deaminase"/>
    <property type="match status" value="1"/>
</dbReference>
<reference evidence="9" key="1">
    <citation type="journal article" date="2020" name="Stud. Mycol.">
        <title>101 Dothideomycetes genomes: a test case for predicting lifestyles and emergence of pathogens.</title>
        <authorList>
            <person name="Haridas S."/>
            <person name="Albert R."/>
            <person name="Binder M."/>
            <person name="Bloem J."/>
            <person name="Labutti K."/>
            <person name="Salamov A."/>
            <person name="Andreopoulos B."/>
            <person name="Baker S."/>
            <person name="Barry K."/>
            <person name="Bills G."/>
            <person name="Bluhm B."/>
            <person name="Cannon C."/>
            <person name="Castanera R."/>
            <person name="Culley D."/>
            <person name="Daum C."/>
            <person name="Ezra D."/>
            <person name="Gonzalez J."/>
            <person name="Henrissat B."/>
            <person name="Kuo A."/>
            <person name="Liang C."/>
            <person name="Lipzen A."/>
            <person name="Lutzoni F."/>
            <person name="Magnuson J."/>
            <person name="Mondo S."/>
            <person name="Nolan M."/>
            <person name="Ohm R."/>
            <person name="Pangilinan J."/>
            <person name="Park H.-J."/>
            <person name="Ramirez L."/>
            <person name="Alfaro M."/>
            <person name="Sun H."/>
            <person name="Tritt A."/>
            <person name="Yoshinaga Y."/>
            <person name="Zwiers L.-H."/>
            <person name="Turgeon B."/>
            <person name="Goodwin S."/>
            <person name="Spatafora J."/>
            <person name="Crous P."/>
            <person name="Grigoriev I."/>
        </authorList>
    </citation>
    <scope>NUCLEOTIDE SEQUENCE</scope>
    <source>
        <strain evidence="9">CBS 269.34</strain>
    </source>
</reference>
<evidence type="ECO:0000259" key="8">
    <source>
        <dbReference type="Pfam" id="PF00962"/>
    </source>
</evidence>
<dbReference type="GO" id="GO:0046872">
    <property type="term" value="F:metal ion binding"/>
    <property type="evidence" value="ECO:0007669"/>
    <property type="project" value="UniProtKB-KW"/>
</dbReference>
<dbReference type="GO" id="GO:0004000">
    <property type="term" value="F:adenosine deaminase activity"/>
    <property type="evidence" value="ECO:0007669"/>
    <property type="project" value="TreeGrafter"/>
</dbReference>
<proteinExistence type="inferred from homology"/>
<evidence type="ECO:0000256" key="2">
    <source>
        <dbReference type="ARBA" id="ARBA00006676"/>
    </source>
</evidence>
<dbReference type="InterPro" id="IPR006330">
    <property type="entry name" value="Ado/ade_deaminase"/>
</dbReference>
<keyword evidence="3" id="KW-0479">Metal-binding</keyword>
<sequence>MAVDAAFAQRLPKIELHAHLTGSISRGTLHDIWRIKKDEDPSLALPDPLVAIPPGVVIDLNTFFPLFSSYIYQLCSDLPSIEFSTKRVLSDFQADGVVYLELRTTPRASPAHNISKDLYVSTVLSILRSHNADPANTLHATLILSIDRRNSLPEAHDTVDLALKHRPFGVVGVDLCGDPAVSGIAKFAPAFQRAKEAGLGITLHFAEATASATDEELRELLRWQPGRIGHVIHVKEEIKDEIVKQGVGVELCLSCNVQLKMHGDGGYEGHHFGWWRGAGVGVALSTDDVGVFESPLSEEYRLAAEHFELTKDDVRKLCEGAVETIFGSEAEKERLRVMYREWDGWTG</sequence>
<evidence type="ECO:0000256" key="4">
    <source>
        <dbReference type="ARBA" id="ARBA00022801"/>
    </source>
</evidence>
<feature type="domain" description="Adenosine deaminase" evidence="8">
    <location>
        <begin position="12"/>
        <end position="336"/>
    </location>
</feature>
<dbReference type="PANTHER" id="PTHR11409:SF42">
    <property type="entry name" value="ADENOSINE DEAMINASE-LIKE PROTEIN"/>
    <property type="match status" value="1"/>
</dbReference>
<dbReference type="GO" id="GO:0009117">
    <property type="term" value="P:nucleotide metabolic process"/>
    <property type="evidence" value="ECO:0007669"/>
    <property type="project" value="UniProtKB-KW"/>
</dbReference>
<dbReference type="AlphaFoldDB" id="A0A6A6QD44"/>